<dbReference type="PANTHER" id="PTHR14343:SF3">
    <property type="entry name" value="SIMILAR TO PREDICTED GENE ICRFP703B1614Q5.5"/>
    <property type="match status" value="1"/>
</dbReference>
<evidence type="ECO:0000313" key="3">
    <source>
        <dbReference type="EMBL" id="KAG8544316.1"/>
    </source>
</evidence>
<evidence type="ECO:0000259" key="2">
    <source>
        <dbReference type="Pfam" id="PF15057"/>
    </source>
</evidence>
<feature type="compositionally biased region" description="Basic and acidic residues" evidence="1">
    <location>
        <begin position="331"/>
        <end position="347"/>
    </location>
</feature>
<name>A0AAV6Z5T6_ENGPU</name>
<evidence type="ECO:0000256" key="1">
    <source>
        <dbReference type="SAM" id="MobiDB-lite"/>
    </source>
</evidence>
<dbReference type="EMBL" id="WNYA01002396">
    <property type="protein sequence ID" value="KAG8544316.1"/>
    <property type="molecule type" value="Genomic_DNA"/>
</dbReference>
<dbReference type="Pfam" id="PF15057">
    <property type="entry name" value="DUF4537"/>
    <property type="match status" value="1"/>
</dbReference>
<reference evidence="3" key="1">
    <citation type="thesis" date="2020" institute="ProQuest LLC" country="789 East Eisenhower Parkway, Ann Arbor, MI, USA">
        <title>Comparative Genomics and Chromosome Evolution.</title>
        <authorList>
            <person name="Mudd A.B."/>
        </authorList>
    </citation>
    <scope>NUCLEOTIDE SEQUENCE</scope>
    <source>
        <strain evidence="3">237g6f4</strain>
        <tissue evidence="3">Blood</tissue>
    </source>
</reference>
<dbReference type="AlphaFoldDB" id="A0AAV6Z5T6"/>
<dbReference type="InterPro" id="IPR032770">
    <property type="entry name" value="DUF4537"/>
</dbReference>
<evidence type="ECO:0000313" key="4">
    <source>
        <dbReference type="Proteomes" id="UP000824782"/>
    </source>
</evidence>
<comment type="caution">
    <text evidence="3">The sequence shown here is derived from an EMBL/GenBank/DDBJ whole genome shotgun (WGS) entry which is preliminary data.</text>
</comment>
<proteinExistence type="predicted"/>
<keyword evidence="4" id="KW-1185">Reference proteome</keyword>
<dbReference type="Proteomes" id="UP000824782">
    <property type="component" value="Unassembled WGS sequence"/>
</dbReference>
<organism evidence="3 4">
    <name type="scientific">Engystomops pustulosus</name>
    <name type="common">Tungara frog</name>
    <name type="synonym">Physalaemus pustulosus</name>
    <dbReference type="NCBI Taxonomy" id="76066"/>
    <lineage>
        <taxon>Eukaryota</taxon>
        <taxon>Metazoa</taxon>
        <taxon>Chordata</taxon>
        <taxon>Craniata</taxon>
        <taxon>Vertebrata</taxon>
        <taxon>Euteleostomi</taxon>
        <taxon>Amphibia</taxon>
        <taxon>Batrachia</taxon>
        <taxon>Anura</taxon>
        <taxon>Neobatrachia</taxon>
        <taxon>Hyloidea</taxon>
        <taxon>Leptodactylidae</taxon>
        <taxon>Leiuperinae</taxon>
        <taxon>Engystomops</taxon>
    </lineage>
</organism>
<feature type="compositionally biased region" description="Polar residues" evidence="1">
    <location>
        <begin position="313"/>
        <end position="330"/>
    </location>
</feature>
<sequence>MDSCVRSMCLDHNCSLAGHYPHYTRVTCRQMTVSPSFPCVTSIIRRGTVLARRDADGFYYVGAVRDEEEPGVFLVEFREPCVGGERFPSMLQKTRVSDIIQYEEALRRCIVPGDNVLAPWEPQTTRYGPGTVLLGLETRDPLRAAEDEELTIRFWNGKKSTVALKLAVWISPSAHHRIVDGLQLPISSRLYEQDTAGSSSTYVIRERCSTAPIPTCSAHHIHRHAHSHLPHCCSPTHSICTCCHDPKCQDWWSLSPRTTVYVPGKEEPNDEELISTLKMKAERLRERRYSSSSSQTEGDESSDDESDDETRLSRTTQSTMVDSAVNTDSSLWEKTKTDLSDRPEWKYWKRSQPEPFYRKPGTDPPPYTHVLPSTAEAL</sequence>
<protein>
    <recommendedName>
        <fullName evidence="2">DUF4537 domain-containing protein</fullName>
    </recommendedName>
</protein>
<feature type="compositionally biased region" description="Acidic residues" evidence="1">
    <location>
        <begin position="297"/>
        <end position="308"/>
    </location>
</feature>
<gene>
    <name evidence="3" type="ORF">GDO81_022703</name>
</gene>
<accession>A0AAV6Z5T6</accession>
<feature type="domain" description="DUF4537" evidence="2">
    <location>
        <begin position="48"/>
        <end position="178"/>
    </location>
</feature>
<feature type="region of interest" description="Disordered" evidence="1">
    <location>
        <begin position="284"/>
        <end position="378"/>
    </location>
</feature>
<dbReference type="PANTHER" id="PTHR14343">
    <property type="entry name" value="VWFA DOMAIN-CONTAINING PROTEIN"/>
    <property type="match status" value="1"/>
</dbReference>